<keyword evidence="5" id="KW-1015">Disulfide bond</keyword>
<dbReference type="InterPro" id="IPR043504">
    <property type="entry name" value="Peptidase_S1_PA_chymotrypsin"/>
</dbReference>
<dbReference type="SUPFAM" id="SSF50494">
    <property type="entry name" value="Trypsin-like serine proteases"/>
    <property type="match status" value="1"/>
</dbReference>
<dbReference type="SMART" id="SM00020">
    <property type="entry name" value="Tryp_SPc"/>
    <property type="match status" value="1"/>
</dbReference>
<dbReference type="InterPro" id="IPR001254">
    <property type="entry name" value="Trypsin_dom"/>
</dbReference>
<proteinExistence type="predicted"/>
<evidence type="ECO:0000256" key="7">
    <source>
        <dbReference type="SAM" id="MobiDB-lite"/>
    </source>
</evidence>
<keyword evidence="2" id="KW-0732">Signal</keyword>
<dbReference type="Proteomes" id="UP000472268">
    <property type="component" value="Chromosome 16"/>
</dbReference>
<dbReference type="InterPro" id="IPR009003">
    <property type="entry name" value="Peptidase_S1_PA"/>
</dbReference>
<dbReference type="FunFam" id="2.40.10.10:FF:000032">
    <property type="entry name" value="Kallikrein 1-related peptidase C9"/>
    <property type="match status" value="1"/>
</dbReference>
<dbReference type="GO" id="GO:0030141">
    <property type="term" value="C:secretory granule"/>
    <property type="evidence" value="ECO:0007669"/>
    <property type="project" value="TreeGrafter"/>
</dbReference>
<accession>A0A673VL90</accession>
<dbReference type="PROSITE" id="PS00134">
    <property type="entry name" value="TRYPSIN_HIS"/>
    <property type="match status" value="1"/>
</dbReference>
<evidence type="ECO:0000256" key="5">
    <source>
        <dbReference type="ARBA" id="ARBA00023157"/>
    </source>
</evidence>
<evidence type="ECO:0000256" key="6">
    <source>
        <dbReference type="RuleBase" id="RU363034"/>
    </source>
</evidence>
<dbReference type="Pfam" id="PF00089">
    <property type="entry name" value="Trypsin"/>
    <property type="match status" value="1"/>
</dbReference>
<dbReference type="Gene3D" id="2.40.10.10">
    <property type="entry name" value="Trypsin-like serine proteases"/>
    <property type="match status" value="2"/>
</dbReference>
<dbReference type="InterPro" id="IPR001314">
    <property type="entry name" value="Peptidase_S1A"/>
</dbReference>
<gene>
    <name evidence="9" type="primary">LOC115280943</name>
</gene>
<keyword evidence="3 6" id="KW-0378">Hydrolase</keyword>
<evidence type="ECO:0000313" key="10">
    <source>
        <dbReference type="Proteomes" id="UP000472268"/>
    </source>
</evidence>
<dbReference type="Ensembl" id="ENSSSUT00005039105.1">
    <property type="protein sequence ID" value="ENSSSUP00005034306.1"/>
    <property type="gene ID" value="ENSSSUG00005022058.1"/>
</dbReference>
<dbReference type="InterPro" id="IPR018114">
    <property type="entry name" value="TRYPSIN_HIS"/>
</dbReference>
<protein>
    <recommendedName>
        <fullName evidence="8">Peptidase S1 domain-containing protein</fullName>
    </recommendedName>
</protein>
<dbReference type="FunFam" id="2.40.10.10:FF:000042">
    <property type="entry name" value="Kallikrein 1-related peptidase C9"/>
    <property type="match status" value="1"/>
</dbReference>
<dbReference type="CDD" id="cd00190">
    <property type="entry name" value="Tryp_SPc"/>
    <property type="match status" value="1"/>
</dbReference>
<sequence>APSQSWPLPQFQDPRPPEDPLPVPIKRHQITPVSPAPRTTRCSRRCLLVSCLIPVVGSALSTVFPPRTRHHPTIPGQAPEFQALPTALAHLPRPPALLLCTRLSNPPPHTHTHTHTRTHTHTHTHTHTPTHTISSSSPGLPGLLAASPPALTLSAGAAPPIQSRIIGGWDCKRNSQPWQAALYHYSKFQCGGVLVHPRWVLTAAHCINNNYQLWLGRHNLFEHEDTAQFVQVSDSFPHPGFNLSLLENHTRLPGEDYSHDLMLLRLAEPAQITDAVRVLDLPTQEPQVESTCYASGWGSIEPDKFTYPDDLQCVDLKLLSNDVCAKAHSQKVTEFMLCAGHLEGGKDTCVGDSGGPLICDGMFQGITSWGHIPCGSPKMPAVYTKVIAHLDWIKETMTANP</sequence>
<dbReference type="PANTHER" id="PTHR24271:SF47">
    <property type="entry name" value="KALLIKREIN-1"/>
    <property type="match status" value="1"/>
</dbReference>
<dbReference type="PROSITE" id="PS50240">
    <property type="entry name" value="TRYPSIN_DOM"/>
    <property type="match status" value="1"/>
</dbReference>
<dbReference type="GO" id="GO:0031638">
    <property type="term" value="P:zymogen activation"/>
    <property type="evidence" value="ECO:0007669"/>
    <property type="project" value="TreeGrafter"/>
</dbReference>
<evidence type="ECO:0000256" key="2">
    <source>
        <dbReference type="ARBA" id="ARBA00022729"/>
    </source>
</evidence>
<feature type="compositionally biased region" description="Basic residues" evidence="7">
    <location>
        <begin position="110"/>
        <end position="128"/>
    </location>
</feature>
<dbReference type="AlphaFoldDB" id="A0A673VL90"/>
<evidence type="ECO:0000313" key="9">
    <source>
        <dbReference type="Ensembl" id="ENSSSUP00005034306.1"/>
    </source>
</evidence>
<organism evidence="9 10">
    <name type="scientific">Suricata suricatta</name>
    <name type="common">Meerkat</name>
    <dbReference type="NCBI Taxonomy" id="37032"/>
    <lineage>
        <taxon>Eukaryota</taxon>
        <taxon>Metazoa</taxon>
        <taxon>Chordata</taxon>
        <taxon>Craniata</taxon>
        <taxon>Vertebrata</taxon>
        <taxon>Euteleostomi</taxon>
        <taxon>Mammalia</taxon>
        <taxon>Eutheria</taxon>
        <taxon>Laurasiatheria</taxon>
        <taxon>Carnivora</taxon>
        <taxon>Feliformia</taxon>
        <taxon>Herpestidae</taxon>
        <taxon>Suricata</taxon>
    </lineage>
</organism>
<dbReference type="PANTHER" id="PTHR24271">
    <property type="entry name" value="KALLIKREIN-RELATED"/>
    <property type="match status" value="1"/>
</dbReference>
<keyword evidence="10" id="KW-1185">Reference proteome</keyword>
<evidence type="ECO:0000256" key="1">
    <source>
        <dbReference type="ARBA" id="ARBA00022670"/>
    </source>
</evidence>
<feature type="region of interest" description="Disordered" evidence="7">
    <location>
        <begin position="1"/>
        <end position="23"/>
    </location>
</feature>
<feature type="region of interest" description="Disordered" evidence="7">
    <location>
        <begin position="105"/>
        <end position="137"/>
    </location>
</feature>
<feature type="domain" description="Peptidase S1" evidence="8">
    <location>
        <begin position="165"/>
        <end position="398"/>
    </location>
</feature>
<dbReference type="OMA" id="MAQVRIL"/>
<dbReference type="InterPro" id="IPR033116">
    <property type="entry name" value="TRYPSIN_SER"/>
</dbReference>
<evidence type="ECO:0000256" key="4">
    <source>
        <dbReference type="ARBA" id="ARBA00022825"/>
    </source>
</evidence>
<evidence type="ECO:0000259" key="8">
    <source>
        <dbReference type="PROSITE" id="PS50240"/>
    </source>
</evidence>
<reference evidence="9 10" key="1">
    <citation type="submission" date="2019-05" db="EMBL/GenBank/DDBJ databases">
        <title>A Chromosome-scale Meerkat (S. suricatta) Genome Assembly.</title>
        <authorList>
            <person name="Dudchenko O."/>
            <person name="Lieberman Aiden E."/>
            <person name="Tung J."/>
            <person name="Barreiro L.B."/>
            <person name="Clutton-Brock T.H."/>
        </authorList>
    </citation>
    <scope>NUCLEOTIDE SEQUENCE [LARGE SCALE GENOMIC DNA]</scope>
</reference>
<reference evidence="9" key="3">
    <citation type="submission" date="2025-09" db="UniProtKB">
        <authorList>
            <consortium name="Ensembl"/>
        </authorList>
    </citation>
    <scope>IDENTIFICATION</scope>
</reference>
<keyword evidence="4 6" id="KW-0720">Serine protease</keyword>
<reference evidence="9" key="2">
    <citation type="submission" date="2025-08" db="UniProtKB">
        <authorList>
            <consortium name="Ensembl"/>
        </authorList>
    </citation>
    <scope>IDENTIFICATION</scope>
</reference>
<dbReference type="GO" id="GO:0004252">
    <property type="term" value="F:serine-type endopeptidase activity"/>
    <property type="evidence" value="ECO:0007669"/>
    <property type="project" value="InterPro"/>
</dbReference>
<dbReference type="PROSITE" id="PS00135">
    <property type="entry name" value="TRYPSIN_SER"/>
    <property type="match status" value="1"/>
</dbReference>
<dbReference type="PRINTS" id="PR00722">
    <property type="entry name" value="CHYMOTRYPSIN"/>
</dbReference>
<keyword evidence="1 6" id="KW-0645">Protease</keyword>
<name>A0A673VL90_SURSU</name>
<dbReference type="GO" id="GO:0003073">
    <property type="term" value="P:regulation of systemic arterial blood pressure"/>
    <property type="evidence" value="ECO:0007669"/>
    <property type="project" value="TreeGrafter"/>
</dbReference>
<evidence type="ECO:0000256" key="3">
    <source>
        <dbReference type="ARBA" id="ARBA00022801"/>
    </source>
</evidence>